<dbReference type="Gene3D" id="2.40.30.10">
    <property type="entry name" value="Translation factors"/>
    <property type="match status" value="1"/>
</dbReference>
<dbReference type="GO" id="GO:0019825">
    <property type="term" value="F:oxygen binding"/>
    <property type="evidence" value="ECO:0007669"/>
    <property type="project" value="InterPro"/>
</dbReference>
<accession>F0XSA6</accession>
<dbReference type="InterPro" id="IPR000971">
    <property type="entry name" value="Globin"/>
</dbReference>
<keyword evidence="7" id="KW-0520">NAD</keyword>
<keyword evidence="14" id="KW-1185">Reference proteome</keyword>
<evidence type="ECO:0000256" key="3">
    <source>
        <dbReference type="ARBA" id="ARBA00022575"/>
    </source>
</evidence>
<sequence>MALTYKQSKLVRESIPHLREHGERISSIFYATMLDEHPELRSYFNTVNQQNGRQPRALTTIILAFATNISHTSELIPRLERVCHKHCSLGIQPQQYAIVGEYLIRAFRDVLGTAMTTELQSAWTDAYCVLARMMMGRESHLYRSFETWQGWRPLRVERKVAESDDVYSFYLVPYVSVRMPLSDESAMALLGQNGQNGQAQNVQDGQNGQTQIGQAGPDGRFYQARQYSLSDRWRPNCYRISVKRDEGTRFANAVSSSYFHPGVVSNALIDSVEVGDTIEVSHPTGEFFLNPRRAVTYVHGTHNGPPVFDAQIRDIQRRHPRLRTAYFYSGRPTSGRASSASSASSAHSLRRLRVSGLGGGLGDLDFHGTSFSDHHHYLSVQPSTALGSHGVGRSQTYEFTGRIDLSRLVPGLAEPSSPMSDHTESPPTPTNATAAAHGSLHNSVDDDDLLYLGNNSTEYFVCGPEAFMLDMAVCLVHGLGVSRNRIRYELFSTGDIETAQQDSRMSYIR</sequence>
<comment type="catalytic activity">
    <reaction evidence="8">
        <text>2 nitric oxide + NADH + 2 O2 = 2 nitrate + NAD(+) + H(+)</text>
        <dbReference type="Rhea" id="RHEA:19469"/>
        <dbReference type="ChEBI" id="CHEBI:15378"/>
        <dbReference type="ChEBI" id="CHEBI:15379"/>
        <dbReference type="ChEBI" id="CHEBI:16480"/>
        <dbReference type="ChEBI" id="CHEBI:17632"/>
        <dbReference type="ChEBI" id="CHEBI:57540"/>
        <dbReference type="ChEBI" id="CHEBI:57945"/>
        <dbReference type="EC" id="1.14.12.17"/>
    </reaction>
</comment>
<feature type="compositionally biased region" description="Low complexity" evidence="10">
    <location>
        <begin position="197"/>
        <end position="209"/>
    </location>
</feature>
<keyword evidence="4" id="KW-0349">Heme</keyword>
<comment type="catalytic activity">
    <reaction evidence="9">
        <text>2 nitric oxide + NADPH + 2 O2 = 2 nitrate + NADP(+) + H(+)</text>
        <dbReference type="Rhea" id="RHEA:19465"/>
        <dbReference type="ChEBI" id="CHEBI:15378"/>
        <dbReference type="ChEBI" id="CHEBI:15379"/>
        <dbReference type="ChEBI" id="CHEBI:16480"/>
        <dbReference type="ChEBI" id="CHEBI:17632"/>
        <dbReference type="ChEBI" id="CHEBI:57783"/>
        <dbReference type="ChEBI" id="CHEBI:58349"/>
        <dbReference type="EC" id="1.14.12.17"/>
    </reaction>
</comment>
<evidence type="ECO:0000256" key="4">
    <source>
        <dbReference type="ARBA" id="ARBA00022617"/>
    </source>
</evidence>
<dbReference type="SUPFAM" id="SSF63380">
    <property type="entry name" value="Riboflavin synthase domain-like"/>
    <property type="match status" value="1"/>
</dbReference>
<dbReference type="STRING" id="655863.F0XSA6"/>
<dbReference type="Gene3D" id="1.10.490.10">
    <property type="entry name" value="Globins"/>
    <property type="match status" value="1"/>
</dbReference>
<evidence type="ECO:0000313" key="13">
    <source>
        <dbReference type="EMBL" id="EFW99615.1"/>
    </source>
</evidence>
<dbReference type="InParanoid" id="F0XSA6"/>
<dbReference type="InterPro" id="IPR009050">
    <property type="entry name" value="Globin-like_sf"/>
</dbReference>
<dbReference type="GO" id="GO:0071949">
    <property type="term" value="F:FAD binding"/>
    <property type="evidence" value="ECO:0007669"/>
    <property type="project" value="TreeGrafter"/>
</dbReference>
<keyword evidence="6" id="KW-0408">Iron</keyword>
<feature type="domain" description="FAD-binding FR-type" evidence="12">
    <location>
        <begin position="149"/>
        <end position="290"/>
    </location>
</feature>
<dbReference type="PANTHER" id="PTHR43396:SF3">
    <property type="entry name" value="FLAVOHEMOPROTEIN"/>
    <property type="match status" value="1"/>
</dbReference>
<feature type="domain" description="Globin" evidence="11">
    <location>
        <begin position="2"/>
        <end position="139"/>
    </location>
</feature>
<dbReference type="InterPro" id="IPR039261">
    <property type="entry name" value="FNR_nucleotide-bd"/>
</dbReference>
<name>F0XSA6_GROCL</name>
<dbReference type="EMBL" id="GL629990">
    <property type="protein sequence ID" value="EFW99615.1"/>
    <property type="molecule type" value="Genomic_DNA"/>
</dbReference>
<proteinExistence type="inferred from homology"/>
<dbReference type="SUPFAM" id="SSF46458">
    <property type="entry name" value="Globin-like"/>
    <property type="match status" value="1"/>
</dbReference>
<dbReference type="Gene3D" id="3.40.50.80">
    <property type="entry name" value="Nucleotide-binding domain of ferredoxin-NADP reductase (FNR) module"/>
    <property type="match status" value="1"/>
</dbReference>
<evidence type="ECO:0000256" key="8">
    <source>
        <dbReference type="ARBA" id="ARBA00048649"/>
    </source>
</evidence>
<dbReference type="RefSeq" id="XP_014169098.1">
    <property type="nucleotide sequence ID" value="XM_014313623.1"/>
</dbReference>
<evidence type="ECO:0000256" key="7">
    <source>
        <dbReference type="ARBA" id="ARBA00023027"/>
    </source>
</evidence>
<dbReference type="PROSITE" id="PS01033">
    <property type="entry name" value="GLOBIN"/>
    <property type="match status" value="1"/>
</dbReference>
<evidence type="ECO:0000256" key="6">
    <source>
        <dbReference type="ARBA" id="ARBA00023004"/>
    </source>
</evidence>
<comment type="similarity">
    <text evidence="1">In the C-terminal section; belongs to the flavoprotein pyridine nucleotide cytochrome reductase family.</text>
</comment>
<dbReference type="PANTHER" id="PTHR43396">
    <property type="entry name" value="FLAVOHEMOPROTEIN"/>
    <property type="match status" value="1"/>
</dbReference>
<feature type="region of interest" description="Disordered" evidence="10">
    <location>
        <begin position="410"/>
        <end position="439"/>
    </location>
</feature>
<dbReference type="AlphaFoldDB" id="F0XSA6"/>
<dbReference type="GO" id="GO:0046210">
    <property type="term" value="P:nitric oxide catabolic process"/>
    <property type="evidence" value="ECO:0007669"/>
    <property type="project" value="TreeGrafter"/>
</dbReference>
<dbReference type="GO" id="GO:0020037">
    <property type="term" value="F:heme binding"/>
    <property type="evidence" value="ECO:0007669"/>
    <property type="project" value="InterPro"/>
</dbReference>
<dbReference type="InterPro" id="IPR017927">
    <property type="entry name" value="FAD-bd_FR_type"/>
</dbReference>
<dbReference type="InterPro" id="IPR017938">
    <property type="entry name" value="Riboflavin_synthase-like_b-brl"/>
</dbReference>
<organism evidence="14">
    <name type="scientific">Grosmannia clavigera (strain kw1407 / UAMH 11150)</name>
    <name type="common">Blue stain fungus</name>
    <name type="synonym">Graphiocladiella clavigera</name>
    <dbReference type="NCBI Taxonomy" id="655863"/>
    <lineage>
        <taxon>Eukaryota</taxon>
        <taxon>Fungi</taxon>
        <taxon>Dikarya</taxon>
        <taxon>Ascomycota</taxon>
        <taxon>Pezizomycotina</taxon>
        <taxon>Sordariomycetes</taxon>
        <taxon>Sordariomycetidae</taxon>
        <taxon>Ophiostomatales</taxon>
        <taxon>Ophiostomataceae</taxon>
        <taxon>Leptographium</taxon>
    </lineage>
</organism>
<dbReference type="FunCoup" id="F0XSA6">
    <property type="interactions" value="284"/>
</dbReference>
<dbReference type="GO" id="GO:0009636">
    <property type="term" value="P:response to toxic substance"/>
    <property type="evidence" value="ECO:0007669"/>
    <property type="project" value="UniProtKB-KW"/>
</dbReference>
<dbReference type="OrthoDB" id="436496at2759"/>
<dbReference type="CDD" id="cd08922">
    <property type="entry name" value="FHb-globin"/>
    <property type="match status" value="1"/>
</dbReference>
<reference evidence="13 14" key="1">
    <citation type="journal article" date="2011" name="Proc. Natl. Acad. Sci. U.S.A.">
        <title>Genome and transcriptome analyses of the mountain pine beetle-fungal symbiont Grosmannia clavigera, a lodgepole pine pathogen.</title>
        <authorList>
            <person name="DiGuistini S."/>
            <person name="Wang Y."/>
            <person name="Liao N.Y."/>
            <person name="Taylor G."/>
            <person name="Tanguay P."/>
            <person name="Feau N."/>
            <person name="Henrissat B."/>
            <person name="Chan S.K."/>
            <person name="Hesse-Orce U."/>
            <person name="Alamouti S.M."/>
            <person name="Tsui C.K.M."/>
            <person name="Docking R.T."/>
            <person name="Levasseur A."/>
            <person name="Haridas S."/>
            <person name="Robertson G."/>
            <person name="Birol I."/>
            <person name="Holt R.A."/>
            <person name="Marra M.A."/>
            <person name="Hamelin R.C."/>
            <person name="Hirst M."/>
            <person name="Jones S.J.M."/>
            <person name="Bohlmann J."/>
            <person name="Breuil C."/>
        </authorList>
    </citation>
    <scope>NUCLEOTIDE SEQUENCE [LARGE SCALE GENOMIC DNA]</scope>
    <source>
        <strain evidence="14">kw1407 / UAMH 11150</strain>
    </source>
</reference>
<evidence type="ECO:0000256" key="2">
    <source>
        <dbReference type="ARBA" id="ARBA00012229"/>
    </source>
</evidence>
<protein>
    <recommendedName>
        <fullName evidence="2">nitric oxide dioxygenase</fullName>
        <ecNumber evidence="2">1.14.12.17</ecNumber>
    </recommendedName>
</protein>
<gene>
    <name evidence="13" type="ORF">CMQ_7983</name>
</gene>
<feature type="region of interest" description="Disordered" evidence="10">
    <location>
        <begin position="197"/>
        <end position="216"/>
    </location>
</feature>
<evidence type="ECO:0000313" key="14">
    <source>
        <dbReference type="Proteomes" id="UP000007796"/>
    </source>
</evidence>
<dbReference type="Pfam" id="PF00042">
    <property type="entry name" value="Globin"/>
    <property type="match status" value="1"/>
</dbReference>
<dbReference type="GeneID" id="25981587"/>
<dbReference type="FunFam" id="1.10.490.10:FF:000003">
    <property type="entry name" value="Flavohemoprotein"/>
    <property type="match status" value="1"/>
</dbReference>
<dbReference type="eggNOG" id="KOG3378">
    <property type="taxonomic scope" value="Eukaryota"/>
</dbReference>
<dbReference type="GO" id="GO:0046872">
    <property type="term" value="F:metal ion binding"/>
    <property type="evidence" value="ECO:0007669"/>
    <property type="project" value="UniProtKB-KW"/>
</dbReference>
<dbReference type="InterPro" id="IPR012292">
    <property type="entry name" value="Globin/Proto"/>
</dbReference>
<dbReference type="EC" id="1.14.12.17" evidence="2"/>
<dbReference type="GO" id="GO:0008941">
    <property type="term" value="F:nitric oxide dioxygenase NAD(P)H activity"/>
    <property type="evidence" value="ECO:0007669"/>
    <property type="project" value="UniProtKB-EC"/>
</dbReference>
<evidence type="ECO:0000256" key="5">
    <source>
        <dbReference type="ARBA" id="ARBA00022723"/>
    </source>
</evidence>
<evidence type="ECO:0000256" key="9">
    <source>
        <dbReference type="ARBA" id="ARBA00049433"/>
    </source>
</evidence>
<dbReference type="HOGENOM" id="CLU_003827_12_0_1"/>
<evidence type="ECO:0000256" key="10">
    <source>
        <dbReference type="SAM" id="MobiDB-lite"/>
    </source>
</evidence>
<dbReference type="GO" id="GO:0071500">
    <property type="term" value="P:cellular response to nitrosative stress"/>
    <property type="evidence" value="ECO:0007669"/>
    <property type="project" value="TreeGrafter"/>
</dbReference>
<dbReference type="Proteomes" id="UP000007796">
    <property type="component" value="Unassembled WGS sequence"/>
</dbReference>
<evidence type="ECO:0000259" key="11">
    <source>
        <dbReference type="PROSITE" id="PS01033"/>
    </source>
</evidence>
<evidence type="ECO:0000259" key="12">
    <source>
        <dbReference type="PROSITE" id="PS51384"/>
    </source>
</evidence>
<keyword evidence="5" id="KW-0479">Metal-binding</keyword>
<keyword evidence="3" id="KW-0216">Detoxification</keyword>
<evidence type="ECO:0000256" key="1">
    <source>
        <dbReference type="ARBA" id="ARBA00006401"/>
    </source>
</evidence>
<dbReference type="SUPFAM" id="SSF52343">
    <property type="entry name" value="Ferredoxin reductase-like, C-terminal NADP-linked domain"/>
    <property type="match status" value="1"/>
</dbReference>
<dbReference type="PROSITE" id="PS51384">
    <property type="entry name" value="FAD_FR"/>
    <property type="match status" value="1"/>
</dbReference>